<dbReference type="Gene3D" id="2.60.120.260">
    <property type="entry name" value="Galactose-binding domain-like"/>
    <property type="match status" value="1"/>
</dbReference>
<dbReference type="InterPro" id="IPR000601">
    <property type="entry name" value="PKD_dom"/>
</dbReference>
<dbReference type="SMART" id="SM00089">
    <property type="entry name" value="PKD"/>
    <property type="match status" value="1"/>
</dbReference>
<name>A0ABS4BWE1_9FLAO</name>
<reference evidence="3 4" key="1">
    <citation type="submission" date="2021-04" db="EMBL/GenBank/DDBJ databases">
        <title>Mariniflexile gromovii gen. nov., sp. nov., a gliding bacterium isolated from the sea urchin Strongylocentrotus intermedius.</title>
        <authorList>
            <person name="Ko S."/>
            <person name="Le V."/>
            <person name="Ahn C.-Y."/>
            <person name="Oh H.-M."/>
        </authorList>
    </citation>
    <scope>NUCLEOTIDE SEQUENCE [LARGE SCALE GENOMIC DNA]</scope>
    <source>
        <strain evidence="3 4">KCTC 12570</strain>
    </source>
</reference>
<evidence type="ECO:0000256" key="1">
    <source>
        <dbReference type="SAM" id="SignalP"/>
    </source>
</evidence>
<evidence type="ECO:0000313" key="4">
    <source>
        <dbReference type="Proteomes" id="UP000670776"/>
    </source>
</evidence>
<keyword evidence="1" id="KW-0732">Signal</keyword>
<dbReference type="InterPro" id="IPR035986">
    <property type="entry name" value="PKD_dom_sf"/>
</dbReference>
<evidence type="ECO:0000313" key="3">
    <source>
        <dbReference type="EMBL" id="MBP0904905.1"/>
    </source>
</evidence>
<dbReference type="PROSITE" id="PS51257">
    <property type="entry name" value="PROKAR_LIPOPROTEIN"/>
    <property type="match status" value="1"/>
</dbReference>
<feature type="domain" description="PKD" evidence="2">
    <location>
        <begin position="80"/>
        <end position="134"/>
    </location>
</feature>
<dbReference type="PROSITE" id="PS50093">
    <property type="entry name" value="PKD"/>
    <property type="match status" value="1"/>
</dbReference>
<dbReference type="Pfam" id="PF18911">
    <property type="entry name" value="PKD_4"/>
    <property type="match status" value="1"/>
</dbReference>
<dbReference type="Gene3D" id="2.60.40.10">
    <property type="entry name" value="Immunoglobulins"/>
    <property type="match status" value="1"/>
</dbReference>
<feature type="chain" id="PRO_5047526596" evidence="1">
    <location>
        <begin position="30"/>
        <end position="293"/>
    </location>
</feature>
<protein>
    <submittedName>
        <fullName evidence="3">PKD domain-containing protein</fullName>
    </submittedName>
</protein>
<comment type="caution">
    <text evidence="3">The sequence shown here is derived from an EMBL/GenBank/DDBJ whole genome shotgun (WGS) entry which is preliminary data.</text>
</comment>
<dbReference type="InterPro" id="IPR013783">
    <property type="entry name" value="Ig-like_fold"/>
</dbReference>
<dbReference type="EMBL" id="JAGJCB010000014">
    <property type="protein sequence ID" value="MBP0904905.1"/>
    <property type="molecule type" value="Genomic_DNA"/>
</dbReference>
<dbReference type="InterPro" id="IPR022409">
    <property type="entry name" value="PKD/Chitinase_dom"/>
</dbReference>
<dbReference type="CDD" id="cd00146">
    <property type="entry name" value="PKD"/>
    <property type="match status" value="1"/>
</dbReference>
<sequence>MKTIINLKKYVSKVCFGALALIACVSVTSCDPTIDALAFDLPEANSKPDLTPPTANFKATVTLDYLTYNFSNISTSATDYLWDYGDGNTSTGVDGINTFPGEGTYKVTLTASDKLGQKSIFTMDIEVVEPDVPVILPPVLIFPDFENDAEKNEWKAPFKGTMQTTTSGGYYEGARGGKLPQDGSRAGYQEFDITPNANFVLRFKYRIRDREPLQTGEMYVRIVKPLTISSYDLAVIESNSIASATYVESDTTTGSLQDGAIFFNSGANTRLAILFHNELDECYIDSFKIEVNQ</sequence>
<dbReference type="SUPFAM" id="SSF49299">
    <property type="entry name" value="PKD domain"/>
    <property type="match status" value="1"/>
</dbReference>
<feature type="signal peptide" evidence="1">
    <location>
        <begin position="1"/>
        <end position="29"/>
    </location>
</feature>
<organism evidence="3 4">
    <name type="scientific">Mariniflexile gromovii</name>
    <dbReference type="NCBI Taxonomy" id="362523"/>
    <lineage>
        <taxon>Bacteria</taxon>
        <taxon>Pseudomonadati</taxon>
        <taxon>Bacteroidota</taxon>
        <taxon>Flavobacteriia</taxon>
        <taxon>Flavobacteriales</taxon>
        <taxon>Flavobacteriaceae</taxon>
        <taxon>Mariniflexile</taxon>
    </lineage>
</organism>
<gene>
    <name evidence="3" type="ORF">J8H85_13780</name>
</gene>
<accession>A0ABS4BWE1</accession>
<dbReference type="Proteomes" id="UP000670776">
    <property type="component" value="Unassembled WGS sequence"/>
</dbReference>
<evidence type="ECO:0000259" key="2">
    <source>
        <dbReference type="PROSITE" id="PS50093"/>
    </source>
</evidence>
<proteinExistence type="predicted"/>
<dbReference type="RefSeq" id="WP_209655793.1">
    <property type="nucleotide sequence ID" value="NZ_JAGJCB010000014.1"/>
</dbReference>
<keyword evidence="4" id="KW-1185">Reference proteome</keyword>